<dbReference type="Gene3D" id="3.40.50.300">
    <property type="entry name" value="P-loop containing nucleotide triphosphate hydrolases"/>
    <property type="match status" value="1"/>
</dbReference>
<reference evidence="7" key="1">
    <citation type="submission" date="2011-08" db="EMBL/GenBank/DDBJ databases">
        <authorList>
            <person name="Rombauts S."/>
        </authorList>
    </citation>
    <scope>NUCLEOTIDE SEQUENCE</scope>
    <source>
        <strain evidence="7">London</strain>
    </source>
</reference>
<name>T1KBD6_TETUR</name>
<evidence type="ECO:0000256" key="5">
    <source>
        <dbReference type="ARBA" id="ARBA00046278"/>
    </source>
</evidence>
<dbReference type="EMBL" id="CAEY01001946">
    <property type="status" value="NOT_ANNOTATED_CDS"/>
    <property type="molecule type" value="Genomic_DNA"/>
</dbReference>
<evidence type="ECO:0000256" key="1">
    <source>
        <dbReference type="ARBA" id="ARBA00022481"/>
    </source>
</evidence>
<sequence>MKILTLHKVVVMGAGGVGKTSLVTQFVSQLFPSSYKPTVEDFYSHTITLPA</sequence>
<evidence type="ECO:0000313" key="6">
    <source>
        <dbReference type="EnsemblMetazoa" id="tetur08g03710.1"/>
    </source>
</evidence>
<keyword evidence="2" id="KW-0547">Nucleotide-binding</keyword>
<dbReference type="GO" id="GO:0003924">
    <property type="term" value="F:GTPase activity"/>
    <property type="evidence" value="ECO:0007669"/>
    <property type="project" value="InterPro"/>
</dbReference>
<dbReference type="Proteomes" id="UP000015104">
    <property type="component" value="Unassembled WGS sequence"/>
</dbReference>
<dbReference type="PANTHER" id="PTHR24070">
    <property type="entry name" value="RAS, DI-RAS, AND RHEB FAMILY MEMBERS OF SMALL GTPASE SUPERFAMILY"/>
    <property type="match status" value="1"/>
</dbReference>
<keyword evidence="7" id="KW-1185">Reference proteome</keyword>
<keyword evidence="4" id="KW-0449">Lipoprotein</keyword>
<dbReference type="PRINTS" id="PR00449">
    <property type="entry name" value="RASTRNSFRMNG"/>
</dbReference>
<dbReference type="SUPFAM" id="SSF52540">
    <property type="entry name" value="P-loop containing nucleoside triphosphate hydrolases"/>
    <property type="match status" value="1"/>
</dbReference>
<keyword evidence="3" id="KW-0342">GTP-binding</keyword>
<dbReference type="EnsemblMetazoa" id="tetur08g03710.1">
    <property type="protein sequence ID" value="tetur08g03710.1"/>
    <property type="gene ID" value="tetur08g03710"/>
</dbReference>
<evidence type="ECO:0000256" key="2">
    <source>
        <dbReference type="ARBA" id="ARBA00022741"/>
    </source>
</evidence>
<dbReference type="InterPro" id="IPR027417">
    <property type="entry name" value="P-loop_NTPase"/>
</dbReference>
<comment type="subcellular location">
    <subcellularLocation>
        <location evidence="5">Endomembrane system</location>
        <topology evidence="5">Lipid-anchor</topology>
        <orientation evidence="5">Cytoplasmic side</orientation>
    </subcellularLocation>
</comment>
<dbReference type="GO" id="GO:0007165">
    <property type="term" value="P:signal transduction"/>
    <property type="evidence" value="ECO:0007669"/>
    <property type="project" value="InterPro"/>
</dbReference>
<dbReference type="AlphaFoldDB" id="T1KBD6"/>
<organism evidence="6 7">
    <name type="scientific">Tetranychus urticae</name>
    <name type="common">Two-spotted spider mite</name>
    <dbReference type="NCBI Taxonomy" id="32264"/>
    <lineage>
        <taxon>Eukaryota</taxon>
        <taxon>Metazoa</taxon>
        <taxon>Ecdysozoa</taxon>
        <taxon>Arthropoda</taxon>
        <taxon>Chelicerata</taxon>
        <taxon>Arachnida</taxon>
        <taxon>Acari</taxon>
        <taxon>Acariformes</taxon>
        <taxon>Trombidiformes</taxon>
        <taxon>Prostigmata</taxon>
        <taxon>Eleutherengona</taxon>
        <taxon>Raphignathae</taxon>
        <taxon>Tetranychoidea</taxon>
        <taxon>Tetranychidae</taxon>
        <taxon>Tetranychus</taxon>
    </lineage>
</organism>
<reference evidence="6" key="2">
    <citation type="submission" date="2015-06" db="UniProtKB">
        <authorList>
            <consortium name="EnsemblMetazoa"/>
        </authorList>
    </citation>
    <scope>IDENTIFICATION</scope>
</reference>
<dbReference type="Pfam" id="PF00071">
    <property type="entry name" value="Ras"/>
    <property type="match status" value="1"/>
</dbReference>
<dbReference type="InterPro" id="IPR001806">
    <property type="entry name" value="Small_GTPase"/>
</dbReference>
<dbReference type="HOGENOM" id="CLU_214120_0_0_1"/>
<evidence type="ECO:0000256" key="3">
    <source>
        <dbReference type="ARBA" id="ARBA00023134"/>
    </source>
</evidence>
<evidence type="ECO:0000313" key="7">
    <source>
        <dbReference type="Proteomes" id="UP000015104"/>
    </source>
</evidence>
<evidence type="ECO:0000256" key="4">
    <source>
        <dbReference type="ARBA" id="ARBA00023288"/>
    </source>
</evidence>
<dbReference type="GO" id="GO:0012505">
    <property type="term" value="C:endomembrane system"/>
    <property type="evidence" value="ECO:0007669"/>
    <property type="project" value="UniProtKB-SubCell"/>
</dbReference>
<accession>T1KBD6</accession>
<keyword evidence="1" id="KW-0488">Methylation</keyword>
<dbReference type="GO" id="GO:0016020">
    <property type="term" value="C:membrane"/>
    <property type="evidence" value="ECO:0007669"/>
    <property type="project" value="InterPro"/>
</dbReference>
<dbReference type="STRING" id="32264.T1KBD6"/>
<protein>
    <submittedName>
        <fullName evidence="6">Uncharacterized protein</fullName>
    </submittedName>
</protein>
<proteinExistence type="predicted"/>
<dbReference type="GO" id="GO:0005525">
    <property type="term" value="F:GTP binding"/>
    <property type="evidence" value="ECO:0007669"/>
    <property type="project" value="UniProtKB-KW"/>
</dbReference>
<dbReference type="InterPro" id="IPR020849">
    <property type="entry name" value="Small_GTPase_Ras-type"/>
</dbReference>